<evidence type="ECO:0000256" key="2">
    <source>
        <dbReference type="ARBA" id="ARBA00004123"/>
    </source>
</evidence>
<protein>
    <recommendedName>
        <fullName evidence="13">C2H2-type domain-containing protein</fullName>
    </recommendedName>
</protein>
<gene>
    <name evidence="14" type="ORF">MG293_000458</name>
</gene>
<dbReference type="Proteomes" id="UP001214576">
    <property type="component" value="Unassembled WGS sequence"/>
</dbReference>
<proteinExistence type="inferred from homology"/>
<dbReference type="InterPro" id="IPR013087">
    <property type="entry name" value="Znf_C2H2_type"/>
</dbReference>
<keyword evidence="9" id="KW-0804">Transcription</keyword>
<evidence type="ECO:0000256" key="5">
    <source>
        <dbReference type="ARBA" id="ARBA00022737"/>
    </source>
</evidence>
<dbReference type="Pfam" id="PF00096">
    <property type="entry name" value="zf-C2H2"/>
    <property type="match status" value="1"/>
</dbReference>
<dbReference type="SMART" id="SM00355">
    <property type="entry name" value="ZnF_C2H2"/>
    <property type="match status" value="3"/>
</dbReference>
<evidence type="ECO:0000256" key="9">
    <source>
        <dbReference type="ARBA" id="ARBA00023163"/>
    </source>
</evidence>
<dbReference type="FunFam" id="3.30.160.60:FF:000258">
    <property type="entry name" value="zinc finger and SCAN domain-containing protein 29 isoform X2"/>
    <property type="match status" value="1"/>
</dbReference>
<name>A0AAD4YHE2_OVIAM</name>
<evidence type="ECO:0000313" key="15">
    <source>
        <dbReference type="Proteomes" id="UP001214576"/>
    </source>
</evidence>
<reference evidence="14" key="1">
    <citation type="submission" date="2022-03" db="EMBL/GenBank/DDBJ databases">
        <title>Genomic analyses of argali, domestic sheep and their hybrids provide insights into chromosomal evolution, heterosis and genetic basis of agronomic traits.</title>
        <authorList>
            <person name="Li M."/>
        </authorList>
    </citation>
    <scope>NUCLEOTIDE SEQUENCE</scope>
    <source>
        <strain evidence="14">CAU-MHL-2022a</strain>
        <tissue evidence="14">Skin</tissue>
    </source>
</reference>
<evidence type="ECO:0000256" key="3">
    <source>
        <dbReference type="ARBA" id="ARBA00006991"/>
    </source>
</evidence>
<dbReference type="InterPro" id="IPR050717">
    <property type="entry name" value="C2H2-ZF_Transcription_Reg"/>
</dbReference>
<evidence type="ECO:0000256" key="10">
    <source>
        <dbReference type="ARBA" id="ARBA00023242"/>
    </source>
</evidence>
<dbReference type="FunFam" id="3.30.160.60:FF:002343">
    <property type="entry name" value="Zinc finger protein 33A"/>
    <property type="match status" value="1"/>
</dbReference>
<comment type="caution">
    <text evidence="14">The sequence shown here is derived from an EMBL/GenBank/DDBJ whole genome shotgun (WGS) entry which is preliminary data.</text>
</comment>
<evidence type="ECO:0000256" key="4">
    <source>
        <dbReference type="ARBA" id="ARBA00022723"/>
    </source>
</evidence>
<keyword evidence="6 11" id="KW-0863">Zinc-finger</keyword>
<dbReference type="GO" id="GO:0008270">
    <property type="term" value="F:zinc ion binding"/>
    <property type="evidence" value="ECO:0007669"/>
    <property type="project" value="UniProtKB-KW"/>
</dbReference>
<feature type="domain" description="C2H2-type" evidence="13">
    <location>
        <begin position="96"/>
        <end position="123"/>
    </location>
</feature>
<dbReference type="SUPFAM" id="SSF57667">
    <property type="entry name" value="beta-beta-alpha zinc fingers"/>
    <property type="match status" value="3"/>
</dbReference>
<dbReference type="GO" id="GO:0000981">
    <property type="term" value="F:DNA-binding transcription factor activity, RNA polymerase II-specific"/>
    <property type="evidence" value="ECO:0007669"/>
    <property type="project" value="TreeGrafter"/>
</dbReference>
<evidence type="ECO:0000256" key="12">
    <source>
        <dbReference type="SAM" id="MobiDB-lite"/>
    </source>
</evidence>
<evidence type="ECO:0000256" key="11">
    <source>
        <dbReference type="PROSITE-ProRule" id="PRU00042"/>
    </source>
</evidence>
<feature type="domain" description="C2H2-type" evidence="13">
    <location>
        <begin position="124"/>
        <end position="151"/>
    </location>
</feature>
<dbReference type="AlphaFoldDB" id="A0AAD4YHE2"/>
<evidence type="ECO:0000256" key="7">
    <source>
        <dbReference type="ARBA" id="ARBA00022833"/>
    </source>
</evidence>
<feature type="region of interest" description="Disordered" evidence="12">
    <location>
        <begin position="224"/>
        <end position="247"/>
    </location>
</feature>
<organism evidence="14 15">
    <name type="scientific">Ovis ammon polii</name>
    <dbReference type="NCBI Taxonomy" id="230172"/>
    <lineage>
        <taxon>Eukaryota</taxon>
        <taxon>Metazoa</taxon>
        <taxon>Chordata</taxon>
        <taxon>Craniata</taxon>
        <taxon>Vertebrata</taxon>
        <taxon>Euteleostomi</taxon>
        <taxon>Mammalia</taxon>
        <taxon>Eutheria</taxon>
        <taxon>Laurasiatheria</taxon>
        <taxon>Artiodactyla</taxon>
        <taxon>Ruminantia</taxon>
        <taxon>Pecora</taxon>
        <taxon>Bovidae</taxon>
        <taxon>Caprinae</taxon>
        <taxon>Ovis</taxon>
    </lineage>
</organism>
<comment type="similarity">
    <text evidence="3">Belongs to the krueppel C2H2-type zinc-finger protein family.</text>
</comment>
<evidence type="ECO:0000313" key="14">
    <source>
        <dbReference type="EMBL" id="KAI4548128.1"/>
    </source>
</evidence>
<evidence type="ECO:0000256" key="1">
    <source>
        <dbReference type="ARBA" id="ARBA00003767"/>
    </source>
</evidence>
<accession>A0AAD4YHE2</accession>
<evidence type="ECO:0000256" key="8">
    <source>
        <dbReference type="ARBA" id="ARBA00023015"/>
    </source>
</evidence>
<dbReference type="PROSITE" id="PS00028">
    <property type="entry name" value="ZINC_FINGER_C2H2_1"/>
    <property type="match status" value="2"/>
</dbReference>
<feature type="domain" description="C2H2-type" evidence="13">
    <location>
        <begin position="152"/>
        <end position="179"/>
    </location>
</feature>
<dbReference type="Gene3D" id="3.30.160.60">
    <property type="entry name" value="Classic Zinc Finger"/>
    <property type="match status" value="4"/>
</dbReference>
<dbReference type="GO" id="GO:0005634">
    <property type="term" value="C:nucleus"/>
    <property type="evidence" value="ECO:0007669"/>
    <property type="project" value="UniProtKB-SubCell"/>
</dbReference>
<dbReference type="Pfam" id="PF13465">
    <property type="entry name" value="zf-H2C2_2"/>
    <property type="match status" value="1"/>
</dbReference>
<evidence type="ECO:0000259" key="13">
    <source>
        <dbReference type="PROSITE" id="PS50157"/>
    </source>
</evidence>
<keyword evidence="15" id="KW-1185">Reference proteome</keyword>
<evidence type="ECO:0000256" key="6">
    <source>
        <dbReference type="ARBA" id="ARBA00022771"/>
    </source>
</evidence>
<dbReference type="FunFam" id="3.30.160.60:FF:001968">
    <property type="entry name" value="chorion transcription factor Cf2 isoform X3"/>
    <property type="match status" value="1"/>
</dbReference>
<keyword evidence="8" id="KW-0805">Transcription regulation</keyword>
<dbReference type="PROSITE" id="PS50157">
    <property type="entry name" value="ZINC_FINGER_C2H2_2"/>
    <property type="match status" value="3"/>
</dbReference>
<keyword evidence="7" id="KW-0862">Zinc</keyword>
<comment type="function">
    <text evidence="1">May be involved in transcriptional regulation.</text>
</comment>
<sequence length="247" mass="28197">MEQHRTFIEKSKRVVFQNVDPGKCRKRDCISGRQWENLHGIGQGRLVPQLRDLGKALVHQRPLVGKRPFRLLRYGESFGRTVRLMCRLTHQKENPSKCSVCGQCFCRSRSLARHQRIHTGEKPFKCLNCGKSFNDSSNFGAHQRIHTGEKTYTGGECGKCCSQSLSLIIHQRTHTGEKPYPYGEYGRSFTNIRTHQSVHTGKNPYKCVDYEKSFNNGTRFREHREYTSGRSPMGASSVADTSARALC</sequence>
<dbReference type="EMBL" id="JAKZEL010000001">
    <property type="protein sequence ID" value="KAI4548128.1"/>
    <property type="molecule type" value="Genomic_DNA"/>
</dbReference>
<dbReference type="PANTHER" id="PTHR14196:SF12">
    <property type="entry name" value="ZINC FINGER PROTEIN 208-LIKE"/>
    <property type="match status" value="1"/>
</dbReference>
<keyword evidence="10" id="KW-0539">Nucleus</keyword>
<keyword evidence="4" id="KW-0479">Metal-binding</keyword>
<keyword evidence="5" id="KW-0677">Repeat</keyword>
<dbReference type="PANTHER" id="PTHR14196">
    <property type="entry name" value="ODD-SKIPPED - RELATED"/>
    <property type="match status" value="1"/>
</dbReference>
<comment type="subcellular location">
    <subcellularLocation>
        <location evidence="2">Nucleus</location>
    </subcellularLocation>
</comment>
<dbReference type="GO" id="GO:0000977">
    <property type="term" value="F:RNA polymerase II transcription regulatory region sequence-specific DNA binding"/>
    <property type="evidence" value="ECO:0007669"/>
    <property type="project" value="TreeGrafter"/>
</dbReference>
<dbReference type="InterPro" id="IPR036236">
    <property type="entry name" value="Znf_C2H2_sf"/>
</dbReference>